<evidence type="ECO:0000313" key="3">
    <source>
        <dbReference type="Proteomes" id="UP000050956"/>
    </source>
</evidence>
<proteinExistence type="predicted"/>
<dbReference type="STRING" id="336566.ABB30_03775"/>
<feature type="domain" description="Uncharacterized protein YfbK C-terminal" evidence="1">
    <location>
        <begin position="6"/>
        <end position="68"/>
    </location>
</feature>
<evidence type="ECO:0000259" key="1">
    <source>
        <dbReference type="Pfam" id="PF12034"/>
    </source>
</evidence>
<accession>A0A0R0DJD4</accession>
<reference evidence="2 3" key="1">
    <citation type="submission" date="2015-05" db="EMBL/GenBank/DDBJ databases">
        <title>Genome sequencing and analysis of members of genus Stenotrophomonas.</title>
        <authorList>
            <person name="Patil P.P."/>
            <person name="Midha S."/>
            <person name="Patil P.B."/>
        </authorList>
    </citation>
    <scope>NUCLEOTIDE SEQUENCE [LARGE SCALE GENOMIC DNA]</scope>
    <source>
        <strain evidence="2 3">DSM 24757</strain>
    </source>
</reference>
<name>A0A0R0DJD4_9GAMM</name>
<comment type="caution">
    <text evidence="2">The sequence shown here is derived from an EMBL/GenBank/DDBJ whole genome shotgun (WGS) entry which is preliminary data.</text>
</comment>
<keyword evidence="3" id="KW-1185">Reference proteome</keyword>
<evidence type="ECO:0000313" key="2">
    <source>
        <dbReference type="EMBL" id="KRG78439.1"/>
    </source>
</evidence>
<organism evidence="2 3">
    <name type="scientific">Stenotrophomonas ginsengisoli</name>
    <dbReference type="NCBI Taxonomy" id="336566"/>
    <lineage>
        <taxon>Bacteria</taxon>
        <taxon>Pseudomonadati</taxon>
        <taxon>Pseudomonadota</taxon>
        <taxon>Gammaproteobacteria</taxon>
        <taxon>Lysobacterales</taxon>
        <taxon>Lysobacteraceae</taxon>
        <taxon>Stenotrophomonas</taxon>
    </lineage>
</organism>
<dbReference type="Proteomes" id="UP000050956">
    <property type="component" value="Unassembled WGS sequence"/>
</dbReference>
<dbReference type="PATRIC" id="fig|336566.3.peg.87"/>
<dbReference type="EMBL" id="LDJM01000010">
    <property type="protein sequence ID" value="KRG78439.1"/>
    <property type="molecule type" value="Genomic_DNA"/>
</dbReference>
<dbReference type="InterPro" id="IPR021908">
    <property type="entry name" value="YfbK_C"/>
</dbReference>
<protein>
    <recommendedName>
        <fullName evidence="1">Uncharacterized protein YfbK C-terminal domain-containing protein</fullName>
    </recommendedName>
</protein>
<dbReference type="AlphaFoldDB" id="A0A0R0DJD4"/>
<gene>
    <name evidence="2" type="ORF">ABB30_03775</name>
</gene>
<sequence length="80" mass="8589">MLAADARRTPNQSLQCAAAIAGFADHLRGGERIPAWNWDKVIQAAQGARGADANGERAQAVLLVRLAQGRVGKHQPMHHN</sequence>
<dbReference type="Pfam" id="PF12034">
    <property type="entry name" value="YfbK_C"/>
    <property type="match status" value="1"/>
</dbReference>